<dbReference type="AlphaFoldDB" id="A0A6C0GJA3"/>
<dbReference type="EMBL" id="CP048222">
    <property type="protein sequence ID" value="QHT67884.1"/>
    <property type="molecule type" value="Genomic_DNA"/>
</dbReference>
<accession>A0A6C0GJA3</accession>
<sequence length="404" mass="46171">MRRLSKKVIRKIKSIIAKTIPHNVSYRPKDVYENVQEYLHEDNRKKPAPAYKELYPSYTSVINIDEEFYSKCADYMDLPRQAAIPTAYIVEIPHGRLHTDTVFSVAIISRDNKLVGGVSYQMGKNKAKENSIFEQTFFITPKKYSGTAFHLLIGGSGDNNYFHWLFDALCRIHLLQKSGWFDRIDYFIVPGFELGYQKDTLRLLGIDDNKIIPGNVETHIVADSLVATNYVRYHSHVPAWACSFLKNNFPKVIEAGERVYPYVYVSRNDSDKRFVINENELVNFLAEYGFKKVELGNMTFQQQVNLFGSAKVIIGPHGAGWANLVFCEPGTTAIELFASEYIIPVYYDLANKAGVNYQYMACESDASAENVKQGMRLNLLVDLNQLKPMLETIMEKYSAESNSY</sequence>
<evidence type="ECO:0000313" key="5">
    <source>
        <dbReference type="EMBL" id="QHT67884.1"/>
    </source>
</evidence>
<evidence type="ECO:0000256" key="1">
    <source>
        <dbReference type="ARBA" id="ARBA00022676"/>
    </source>
</evidence>
<dbReference type="InterPro" id="IPR049625">
    <property type="entry name" value="Glyco_transf_61_cat"/>
</dbReference>
<proteinExistence type="predicted"/>
<dbReference type="GO" id="GO:0016757">
    <property type="term" value="F:glycosyltransferase activity"/>
    <property type="evidence" value="ECO:0007669"/>
    <property type="project" value="UniProtKB-KW"/>
</dbReference>
<dbReference type="Proteomes" id="UP000480178">
    <property type="component" value="Chromosome"/>
</dbReference>
<keyword evidence="2 5" id="KW-0808">Transferase</keyword>
<keyword evidence="1" id="KW-0328">Glycosyltransferase</keyword>
<gene>
    <name evidence="5" type="ORF">GXP67_15175</name>
</gene>
<evidence type="ECO:0000259" key="4">
    <source>
        <dbReference type="Pfam" id="PF04577"/>
    </source>
</evidence>
<name>A0A6C0GJA3_9BACT</name>
<organism evidence="5 6">
    <name type="scientific">Rhodocytophaga rosea</name>
    <dbReference type="NCBI Taxonomy" id="2704465"/>
    <lineage>
        <taxon>Bacteria</taxon>
        <taxon>Pseudomonadati</taxon>
        <taxon>Bacteroidota</taxon>
        <taxon>Cytophagia</taxon>
        <taxon>Cytophagales</taxon>
        <taxon>Rhodocytophagaceae</taxon>
        <taxon>Rhodocytophaga</taxon>
    </lineage>
</organism>
<dbReference type="InterPro" id="IPR007657">
    <property type="entry name" value="Glycosyltransferase_61"/>
</dbReference>
<evidence type="ECO:0000256" key="2">
    <source>
        <dbReference type="ARBA" id="ARBA00022679"/>
    </source>
</evidence>
<evidence type="ECO:0000256" key="3">
    <source>
        <dbReference type="ARBA" id="ARBA00023180"/>
    </source>
</evidence>
<feature type="domain" description="Glycosyltransferase 61 catalytic" evidence="4">
    <location>
        <begin position="161"/>
        <end position="333"/>
    </location>
</feature>
<dbReference type="KEGG" id="rhoz:GXP67_15175"/>
<keyword evidence="6" id="KW-1185">Reference proteome</keyword>
<dbReference type="PANTHER" id="PTHR20961">
    <property type="entry name" value="GLYCOSYLTRANSFERASE"/>
    <property type="match status" value="1"/>
</dbReference>
<evidence type="ECO:0000313" key="6">
    <source>
        <dbReference type="Proteomes" id="UP000480178"/>
    </source>
</evidence>
<reference evidence="5 6" key="1">
    <citation type="submission" date="2020-01" db="EMBL/GenBank/DDBJ databases">
        <authorList>
            <person name="Kim M.K."/>
        </authorList>
    </citation>
    <scope>NUCLEOTIDE SEQUENCE [LARGE SCALE GENOMIC DNA]</scope>
    <source>
        <strain evidence="5 6">172606-1</strain>
    </source>
</reference>
<protein>
    <submittedName>
        <fullName evidence="5">Glycosyltransferase family 61 protein</fullName>
    </submittedName>
</protein>
<dbReference type="RefSeq" id="WP_162443906.1">
    <property type="nucleotide sequence ID" value="NZ_CP048222.1"/>
</dbReference>
<dbReference type="Pfam" id="PF04577">
    <property type="entry name" value="Glyco_transf_61"/>
    <property type="match status" value="1"/>
</dbReference>
<keyword evidence="3" id="KW-0325">Glycoprotein</keyword>